<dbReference type="OrthoDB" id="2042447at2"/>
<dbReference type="EMBL" id="CZBU01000001">
    <property type="protein sequence ID" value="CUQ75455.1"/>
    <property type="molecule type" value="Genomic_DNA"/>
</dbReference>
<keyword evidence="1" id="KW-0472">Membrane</keyword>
<feature type="transmembrane region" description="Helical" evidence="1">
    <location>
        <begin position="223"/>
        <end position="248"/>
    </location>
</feature>
<keyword evidence="1" id="KW-0812">Transmembrane</keyword>
<evidence type="ECO:0000256" key="1">
    <source>
        <dbReference type="SAM" id="Phobius"/>
    </source>
</evidence>
<protein>
    <submittedName>
        <fullName evidence="2">Uncharacterized protein</fullName>
    </submittedName>
</protein>
<keyword evidence="1" id="KW-1133">Transmembrane helix</keyword>
<evidence type="ECO:0000313" key="2">
    <source>
        <dbReference type="EMBL" id="CUQ75455.1"/>
    </source>
</evidence>
<dbReference type="Proteomes" id="UP000095621">
    <property type="component" value="Unassembled WGS sequence"/>
</dbReference>
<feature type="transmembrane region" description="Helical" evidence="1">
    <location>
        <begin position="12"/>
        <end position="33"/>
    </location>
</feature>
<proteinExistence type="predicted"/>
<dbReference type="RefSeq" id="WP_055214459.1">
    <property type="nucleotide sequence ID" value="NZ_CZBU01000001.1"/>
</dbReference>
<evidence type="ECO:0000313" key="3">
    <source>
        <dbReference type="Proteomes" id="UP000095621"/>
    </source>
</evidence>
<dbReference type="AlphaFoldDB" id="A0A174YJZ4"/>
<accession>A0A174YJZ4</accession>
<feature type="transmembrane region" description="Helical" evidence="1">
    <location>
        <begin position="45"/>
        <end position="69"/>
    </location>
</feature>
<organism evidence="2 3">
    <name type="scientific">Lachnospira eligens</name>
    <dbReference type="NCBI Taxonomy" id="39485"/>
    <lineage>
        <taxon>Bacteria</taxon>
        <taxon>Bacillati</taxon>
        <taxon>Bacillota</taxon>
        <taxon>Clostridia</taxon>
        <taxon>Lachnospirales</taxon>
        <taxon>Lachnospiraceae</taxon>
        <taxon>Lachnospira</taxon>
    </lineage>
</organism>
<name>A0A174YJZ4_9FIRM</name>
<reference evidence="2 3" key="1">
    <citation type="submission" date="2015-09" db="EMBL/GenBank/DDBJ databases">
        <authorList>
            <consortium name="Pathogen Informatics"/>
        </authorList>
    </citation>
    <scope>NUCLEOTIDE SEQUENCE [LARGE SCALE GENOMIC DNA]</scope>
    <source>
        <strain evidence="2 3">2789STDY5834875</strain>
    </source>
</reference>
<gene>
    <name evidence="2" type="ORF">ERS852490_00524</name>
</gene>
<feature type="transmembrane region" description="Helical" evidence="1">
    <location>
        <begin position="145"/>
        <end position="174"/>
    </location>
</feature>
<feature type="transmembrane region" description="Helical" evidence="1">
    <location>
        <begin position="186"/>
        <end position="203"/>
    </location>
</feature>
<sequence>MLKLTKYELRKNLLGIGIVAGIICVLQALFMFFCLTENLNYTSLFGGLLIIAASVSYFIVFIFGVVTYYRELSSKSSYLIFMTPNSSLSIITSKLLYTLIIGIGISAIFIGFGVLDIFMMAGVFGDLADALKNFSEMLKIMGIDVVNIIINIVAGIISFLITFFFLISLAYFAITLSSTALQNKKIKGFISVVLFCVLAYATIKISSLLPELYKNPDSLSQALMSSLPATIFQLLMVVACTFGSAVLLDKKVSL</sequence>
<feature type="transmembrane region" description="Helical" evidence="1">
    <location>
        <begin position="95"/>
        <end position="125"/>
    </location>
</feature>